<gene>
    <name evidence="1" type="ordered locus">PCC8801_3916</name>
</gene>
<dbReference type="RefSeq" id="WP_012597117.1">
    <property type="nucleotide sequence ID" value="NC_011726.1"/>
</dbReference>
<reference evidence="2" key="1">
    <citation type="journal article" date="2011" name="MBio">
        <title>Novel metabolic attributes of the genus Cyanothece, comprising a group of unicellular nitrogen-fixing Cyanobacteria.</title>
        <authorList>
            <person name="Bandyopadhyay A."/>
            <person name="Elvitigala T."/>
            <person name="Welsh E."/>
            <person name="Stockel J."/>
            <person name="Liberton M."/>
            <person name="Min H."/>
            <person name="Sherman L.A."/>
            <person name="Pakrasi H.B."/>
        </authorList>
    </citation>
    <scope>NUCLEOTIDE SEQUENCE [LARGE SCALE GENOMIC DNA]</scope>
    <source>
        <strain evidence="2">PCC 8801</strain>
    </source>
</reference>
<accession>B7K536</accession>
<protein>
    <submittedName>
        <fullName evidence="1">Uncharacterized protein</fullName>
    </submittedName>
</protein>
<name>B7K536_RIPO1</name>
<keyword evidence="2" id="KW-1185">Reference proteome</keyword>
<dbReference type="Proteomes" id="UP000008204">
    <property type="component" value="Chromosome"/>
</dbReference>
<dbReference type="EMBL" id="CP001287">
    <property type="protein sequence ID" value="ACK67862.1"/>
    <property type="molecule type" value="Genomic_DNA"/>
</dbReference>
<dbReference type="HOGENOM" id="CLU_2552591_0_0_3"/>
<proteinExistence type="predicted"/>
<evidence type="ECO:0000313" key="2">
    <source>
        <dbReference type="Proteomes" id="UP000008204"/>
    </source>
</evidence>
<organism evidence="1 2">
    <name type="scientific">Rippkaea orientalis (strain PCC 8801 / RF-1)</name>
    <name type="common">Cyanothece sp. (strain PCC 8801)</name>
    <dbReference type="NCBI Taxonomy" id="41431"/>
    <lineage>
        <taxon>Bacteria</taxon>
        <taxon>Bacillati</taxon>
        <taxon>Cyanobacteriota</taxon>
        <taxon>Cyanophyceae</taxon>
        <taxon>Oscillatoriophycideae</taxon>
        <taxon>Chroococcales</taxon>
        <taxon>Aphanothecaceae</taxon>
        <taxon>Rippkaea</taxon>
        <taxon>Rippkaea orientalis</taxon>
    </lineage>
</organism>
<dbReference type="KEGG" id="cyp:PCC8801_3916"/>
<sequence length="82" mass="9420">MLSSESKRKRKPEKVSQADKAVLRDLLRIGAATPTKFEVKTNRIGTDIEDALNRLYERHLIGKKPDSNVFYPTAKTLWKSYV</sequence>
<evidence type="ECO:0000313" key="1">
    <source>
        <dbReference type="EMBL" id="ACK67862.1"/>
    </source>
</evidence>
<dbReference type="AlphaFoldDB" id="B7K536"/>